<dbReference type="GO" id="GO:0051537">
    <property type="term" value="F:2 iron, 2 sulfur cluster binding"/>
    <property type="evidence" value="ECO:0007669"/>
    <property type="project" value="UniProtKB-KW"/>
</dbReference>
<dbReference type="Gene3D" id="3.90.380.10">
    <property type="entry name" value="Naphthalene 1,2-dioxygenase Alpha Subunit, Chain A, domain 1"/>
    <property type="match status" value="2"/>
</dbReference>
<dbReference type="InterPro" id="IPR015879">
    <property type="entry name" value="Ring_hydroxy_dOase_asu_C_dom"/>
</dbReference>
<dbReference type="GO" id="GO:0016491">
    <property type="term" value="F:oxidoreductase activity"/>
    <property type="evidence" value="ECO:0007669"/>
    <property type="project" value="UniProtKB-KW"/>
</dbReference>
<dbReference type="Gene3D" id="2.102.10.10">
    <property type="entry name" value="Rieske [2Fe-2S] iron-sulphur domain"/>
    <property type="match status" value="1"/>
</dbReference>
<organism evidence="8 9">
    <name type="scientific">Gracilimonas sediminicola</name>
    <dbReference type="NCBI Taxonomy" id="2952158"/>
    <lineage>
        <taxon>Bacteria</taxon>
        <taxon>Pseudomonadati</taxon>
        <taxon>Balneolota</taxon>
        <taxon>Balneolia</taxon>
        <taxon>Balneolales</taxon>
        <taxon>Balneolaceae</taxon>
        <taxon>Gracilimonas</taxon>
    </lineage>
</organism>
<feature type="domain" description="Rieske" evidence="7">
    <location>
        <begin position="49"/>
        <end position="155"/>
    </location>
</feature>
<keyword evidence="3" id="KW-0479">Metal-binding</keyword>
<dbReference type="PANTHER" id="PTHR43756:SF5">
    <property type="entry name" value="CHOLINE MONOOXYGENASE, CHLOROPLASTIC"/>
    <property type="match status" value="1"/>
</dbReference>
<dbReference type="SUPFAM" id="SSF50022">
    <property type="entry name" value="ISP domain"/>
    <property type="match status" value="1"/>
</dbReference>
<dbReference type="InterPro" id="IPR017941">
    <property type="entry name" value="Rieske_2Fe-2S"/>
</dbReference>
<dbReference type="EMBL" id="JANDBC010000003">
    <property type="protein sequence ID" value="MCP9292540.1"/>
    <property type="molecule type" value="Genomic_DNA"/>
</dbReference>
<evidence type="ECO:0000256" key="2">
    <source>
        <dbReference type="ARBA" id="ARBA00022714"/>
    </source>
</evidence>
<keyword evidence="9" id="KW-1185">Reference proteome</keyword>
<evidence type="ECO:0000256" key="4">
    <source>
        <dbReference type="ARBA" id="ARBA00023002"/>
    </source>
</evidence>
<dbReference type="Pfam" id="PF00848">
    <property type="entry name" value="Ring_hydroxyl_A"/>
    <property type="match status" value="1"/>
</dbReference>
<dbReference type="Pfam" id="PF00355">
    <property type="entry name" value="Rieske"/>
    <property type="match status" value="1"/>
</dbReference>
<protein>
    <submittedName>
        <fullName evidence="8">Rieske 2Fe-2S domain-containing protein</fullName>
    </submittedName>
</protein>
<sequence length="331" mass="38359">MAKNSKNLFGEENLDIESIERAKTIPSRWYYEPEFFNFEQDHLFTNHWQFICHEARIQEPGDSYTTDIAQNPVIVLRTADHEVKAFFNVCKHRGGPLAVKKGTKTVLQCQYHGWTYLDDGSLRGIPDWNLVELFDKKDFGLEAVEIKIWQGLIFARINPQTPKLSSLLSGIEERIAPINLGALQFHSEHIYDVECNWKVYVDNYLEGYHIPIVHPELANLLDYRAYVTETETWHSLQHSPFKAKESVYSQDGGEAFYYFIFPNMMLNILPGRLQINKVVPVSPKKCKVIFSYFYDNVQAKQESGLIDEDIAYSHDIQLEDVEICEAVQRGL</sequence>
<dbReference type="AlphaFoldDB" id="A0A9X2RFB3"/>
<name>A0A9X2RFB3_9BACT</name>
<evidence type="ECO:0000259" key="7">
    <source>
        <dbReference type="PROSITE" id="PS51296"/>
    </source>
</evidence>
<evidence type="ECO:0000256" key="5">
    <source>
        <dbReference type="ARBA" id="ARBA00023004"/>
    </source>
</evidence>
<keyword evidence="2" id="KW-0001">2Fe-2S</keyword>
<accession>A0A9X2RFB3</accession>
<keyword evidence="5" id="KW-0408">Iron</keyword>
<comment type="cofactor">
    <cofactor evidence="1">
        <name>Fe cation</name>
        <dbReference type="ChEBI" id="CHEBI:24875"/>
    </cofactor>
</comment>
<dbReference type="PRINTS" id="PR00090">
    <property type="entry name" value="RNGDIOXGNASE"/>
</dbReference>
<dbReference type="InterPro" id="IPR001663">
    <property type="entry name" value="Rng_hydr_dOase-A"/>
</dbReference>
<dbReference type="RefSeq" id="WP_255135431.1">
    <property type="nucleotide sequence ID" value="NZ_JANDBC010000003.1"/>
</dbReference>
<dbReference type="InterPro" id="IPR036922">
    <property type="entry name" value="Rieske_2Fe-2S_sf"/>
</dbReference>
<dbReference type="CDD" id="cd03469">
    <property type="entry name" value="Rieske_RO_Alpha_N"/>
    <property type="match status" value="1"/>
</dbReference>
<evidence type="ECO:0000256" key="1">
    <source>
        <dbReference type="ARBA" id="ARBA00001962"/>
    </source>
</evidence>
<dbReference type="GO" id="GO:0005506">
    <property type="term" value="F:iron ion binding"/>
    <property type="evidence" value="ECO:0007669"/>
    <property type="project" value="InterPro"/>
</dbReference>
<proteinExistence type="predicted"/>
<keyword evidence="6" id="KW-0411">Iron-sulfur</keyword>
<reference evidence="8" key="1">
    <citation type="submission" date="2022-06" db="EMBL/GenBank/DDBJ databases">
        <title>Gracilimonas sp. CAU 1638 isolated from sea sediment.</title>
        <authorList>
            <person name="Kim W."/>
        </authorList>
    </citation>
    <scope>NUCLEOTIDE SEQUENCE</scope>
    <source>
        <strain evidence="8">CAU 1638</strain>
    </source>
</reference>
<keyword evidence="4" id="KW-0560">Oxidoreductase</keyword>
<gene>
    <name evidence="8" type="ORF">NM125_13210</name>
</gene>
<evidence type="ECO:0000313" key="8">
    <source>
        <dbReference type="EMBL" id="MCP9292540.1"/>
    </source>
</evidence>
<evidence type="ECO:0000313" key="9">
    <source>
        <dbReference type="Proteomes" id="UP001139125"/>
    </source>
</evidence>
<dbReference type="PROSITE" id="PS51296">
    <property type="entry name" value="RIESKE"/>
    <property type="match status" value="1"/>
</dbReference>
<dbReference type="PANTHER" id="PTHR43756">
    <property type="entry name" value="CHOLINE MONOOXYGENASE, CHLOROPLASTIC"/>
    <property type="match status" value="1"/>
</dbReference>
<dbReference type="SUPFAM" id="SSF55961">
    <property type="entry name" value="Bet v1-like"/>
    <property type="match status" value="1"/>
</dbReference>
<dbReference type="Proteomes" id="UP001139125">
    <property type="component" value="Unassembled WGS sequence"/>
</dbReference>
<evidence type="ECO:0000256" key="3">
    <source>
        <dbReference type="ARBA" id="ARBA00022723"/>
    </source>
</evidence>
<evidence type="ECO:0000256" key="6">
    <source>
        <dbReference type="ARBA" id="ARBA00023014"/>
    </source>
</evidence>
<comment type="caution">
    <text evidence="8">The sequence shown here is derived from an EMBL/GenBank/DDBJ whole genome shotgun (WGS) entry which is preliminary data.</text>
</comment>